<dbReference type="Gene3D" id="6.10.280.50">
    <property type="match status" value="1"/>
</dbReference>
<dbReference type="EMBL" id="SMFQ01000002">
    <property type="protein sequence ID" value="TCJ89182.1"/>
    <property type="molecule type" value="Genomic_DNA"/>
</dbReference>
<sequence length="80" mass="9835">MFGENHDLHHEFPEYKEKIHELKMNDAHFQRLFKEYDEIVHQITRVEQEIETPSDDVIEEMKKQRLHLKDQLFAMLKAEE</sequence>
<dbReference type="Proteomes" id="UP000294887">
    <property type="component" value="Unassembled WGS sequence"/>
</dbReference>
<accession>A0A4R1F8T5</accession>
<gene>
    <name evidence="1" type="ORF">EV695_1044</name>
</gene>
<name>A0A4R1F8T5_9GAMM</name>
<evidence type="ECO:0000313" key="2">
    <source>
        <dbReference type="Proteomes" id="UP000294887"/>
    </source>
</evidence>
<keyword evidence="2" id="KW-1185">Reference proteome</keyword>
<evidence type="ECO:0008006" key="3">
    <source>
        <dbReference type="Google" id="ProtNLM"/>
    </source>
</evidence>
<protein>
    <recommendedName>
        <fullName evidence="3">GTP-binding protein</fullName>
    </recommendedName>
</protein>
<evidence type="ECO:0000313" key="1">
    <source>
        <dbReference type="EMBL" id="TCJ89182.1"/>
    </source>
</evidence>
<comment type="caution">
    <text evidence="1">The sequence shown here is derived from an EMBL/GenBank/DDBJ whole genome shotgun (WGS) entry which is preliminary data.</text>
</comment>
<dbReference type="RefSeq" id="WP_131904828.1">
    <property type="nucleotide sequence ID" value="NZ_BAAAFU010000008.1"/>
</dbReference>
<reference evidence="1 2" key="1">
    <citation type="submission" date="2019-03" db="EMBL/GenBank/DDBJ databases">
        <title>Genomic Encyclopedia of Type Strains, Phase IV (KMG-IV): sequencing the most valuable type-strain genomes for metagenomic binning, comparative biology and taxonomic classification.</title>
        <authorList>
            <person name="Goeker M."/>
        </authorList>
    </citation>
    <scope>NUCLEOTIDE SEQUENCE [LARGE SCALE GENOMIC DNA]</scope>
    <source>
        <strain evidence="1 2">DSM 24830</strain>
    </source>
</reference>
<dbReference type="OrthoDB" id="1263265at2"/>
<organism evidence="1 2">
    <name type="scientific">Cocleimonas flava</name>
    <dbReference type="NCBI Taxonomy" id="634765"/>
    <lineage>
        <taxon>Bacteria</taxon>
        <taxon>Pseudomonadati</taxon>
        <taxon>Pseudomonadota</taxon>
        <taxon>Gammaproteobacteria</taxon>
        <taxon>Thiotrichales</taxon>
        <taxon>Thiotrichaceae</taxon>
        <taxon>Cocleimonas</taxon>
    </lineage>
</organism>
<dbReference type="InterPro" id="IPR038444">
    <property type="entry name" value="DUF465_sf"/>
</dbReference>
<dbReference type="AlphaFoldDB" id="A0A4R1F8T5"/>
<proteinExistence type="predicted"/>
<dbReference type="InterPro" id="IPR007420">
    <property type="entry name" value="DUF465"/>
</dbReference>
<dbReference type="Pfam" id="PF04325">
    <property type="entry name" value="DUF465"/>
    <property type="match status" value="1"/>
</dbReference>